<reference evidence="1" key="2">
    <citation type="submission" date="2022-06" db="UniProtKB">
        <authorList>
            <consortium name="EnsemblMetazoa"/>
        </authorList>
    </citation>
    <scope>IDENTIFICATION</scope>
</reference>
<proteinExistence type="predicted"/>
<accession>A0A8R1Y357</accession>
<evidence type="ECO:0000313" key="1">
    <source>
        <dbReference type="EnsemblMetazoa" id="OVOC5651.1"/>
    </source>
</evidence>
<reference evidence="2" key="1">
    <citation type="submission" date="2013-10" db="EMBL/GenBank/DDBJ databases">
        <title>Genome sequencing of Onchocerca volvulus.</title>
        <authorList>
            <person name="Cotton J."/>
            <person name="Tsai J."/>
            <person name="Stanley E."/>
            <person name="Tracey A."/>
            <person name="Holroyd N."/>
            <person name="Lustigman S."/>
            <person name="Berriman M."/>
        </authorList>
    </citation>
    <scope>NUCLEOTIDE SEQUENCE</scope>
</reference>
<sequence length="69" mass="7878">MARRERESATRLAGMRIRRNDYSGRAINYQIIACGVIPDNLSEPVGCHQVCYLQDFVQLHSDPHPIIPK</sequence>
<organism evidence="1 2">
    <name type="scientific">Onchocerca volvulus</name>
    <dbReference type="NCBI Taxonomy" id="6282"/>
    <lineage>
        <taxon>Eukaryota</taxon>
        <taxon>Metazoa</taxon>
        <taxon>Ecdysozoa</taxon>
        <taxon>Nematoda</taxon>
        <taxon>Chromadorea</taxon>
        <taxon>Rhabditida</taxon>
        <taxon>Spirurina</taxon>
        <taxon>Spiruromorpha</taxon>
        <taxon>Filarioidea</taxon>
        <taxon>Onchocercidae</taxon>
        <taxon>Onchocerca</taxon>
    </lineage>
</organism>
<name>A0A8R1Y357_ONCVO</name>
<evidence type="ECO:0000313" key="2">
    <source>
        <dbReference type="Proteomes" id="UP000024404"/>
    </source>
</evidence>
<protein>
    <submittedName>
        <fullName evidence="1">Uncharacterized protein</fullName>
    </submittedName>
</protein>
<dbReference type="EMBL" id="CMVM020000161">
    <property type="status" value="NOT_ANNOTATED_CDS"/>
    <property type="molecule type" value="Genomic_DNA"/>
</dbReference>
<dbReference type="AlphaFoldDB" id="A0A8R1Y357"/>
<dbReference type="Proteomes" id="UP000024404">
    <property type="component" value="Unassembled WGS sequence"/>
</dbReference>
<dbReference type="EnsemblMetazoa" id="OVOC5651.1">
    <property type="protein sequence ID" value="OVOC5651.1"/>
    <property type="gene ID" value="WBGene00242460"/>
</dbReference>
<keyword evidence="2" id="KW-1185">Reference proteome</keyword>